<sequence>MHLHLVTPGLLWPSAQARGFASGLDLPALSHILGRAHHERLPAGTPEQTWRRLFGIDDTIGDAPLRRLGEADALRRDTPLLCADPTHLHFASEYLLLTDAGELAIAREEADAMVDTLNAEFADIGRFEAPAPERWYLHPHTPPTAHLSPLSAVTSRPIVHFLPAGGDALVWQRTMNEIQVVLHNHPLNQAREARGQRPVNNVWFWGAGPQPAALSAPLTQIAADSPLVRGMARAGGVEPLVPGAFEQLASADALVELSAAYHPSLYLDLDPWQQALRALEQHWFAPALAALKRGALKTLTLTVPDERGGVQLTLGLSQRWRFWRAPQSLEAFTLSCHP</sequence>
<dbReference type="PIRSF" id="PIRSF015283">
    <property type="entry name" value="Regulatory_RpfE"/>
    <property type="match status" value="1"/>
</dbReference>
<reference evidence="2" key="1">
    <citation type="journal article" date="2022" name="ISME J.">
        <title>Genetic and phylogenetic analysis of dissimilatory iodate-reducing bacteria identifies potential niches across the world's oceans.</title>
        <authorList>
            <person name="Reyes-Umana V."/>
            <person name="Henning Z."/>
            <person name="Lee K."/>
            <person name="Barnum T.P."/>
            <person name="Coates J.D."/>
        </authorList>
    </citation>
    <scope>NUCLEOTIDE SEQUENCE [LARGE SCALE GENOMIC DNA]</scope>
    <source>
        <strain evidence="2">IR12</strain>
    </source>
</reference>
<dbReference type="EMBL" id="JAEKFT010000029">
    <property type="protein sequence ID" value="MBT0963413.1"/>
    <property type="molecule type" value="Genomic_DNA"/>
</dbReference>
<dbReference type="RefSeq" id="WP_214363346.1">
    <property type="nucleotide sequence ID" value="NZ_JAEKFT010000029.1"/>
</dbReference>
<evidence type="ECO:0000313" key="2">
    <source>
        <dbReference type="Proteomes" id="UP000694660"/>
    </source>
</evidence>
<dbReference type="AlphaFoldDB" id="A0A944H9H1"/>
<proteinExistence type="predicted"/>
<organism evidence="1 2">
    <name type="scientific">Denitromonas iodatirespirans</name>
    <dbReference type="NCBI Taxonomy" id="2795389"/>
    <lineage>
        <taxon>Bacteria</taxon>
        <taxon>Pseudomonadati</taxon>
        <taxon>Pseudomonadota</taxon>
        <taxon>Betaproteobacteria</taxon>
        <taxon>Rhodocyclales</taxon>
        <taxon>Zoogloeaceae</taxon>
        <taxon>Denitromonas</taxon>
    </lineage>
</organism>
<keyword evidence="2" id="KW-1185">Reference proteome</keyword>
<dbReference type="Proteomes" id="UP000694660">
    <property type="component" value="Unassembled WGS sequence"/>
</dbReference>
<dbReference type="InterPro" id="IPR016631">
    <property type="entry name" value="Regulatory_RpfE"/>
</dbReference>
<protein>
    <recommendedName>
        <fullName evidence="3">Phosphoglycerate mutase</fullName>
    </recommendedName>
</protein>
<gene>
    <name evidence="1" type="ORF">I8J34_19690</name>
</gene>
<evidence type="ECO:0000313" key="1">
    <source>
        <dbReference type="EMBL" id="MBT0963413.1"/>
    </source>
</evidence>
<accession>A0A944H9H1</accession>
<comment type="caution">
    <text evidence="1">The sequence shown here is derived from an EMBL/GenBank/DDBJ whole genome shotgun (WGS) entry which is preliminary data.</text>
</comment>
<evidence type="ECO:0008006" key="3">
    <source>
        <dbReference type="Google" id="ProtNLM"/>
    </source>
</evidence>
<name>A0A944H9H1_DENI1</name>